<keyword evidence="2" id="KW-0963">Cytoplasm</keyword>
<dbReference type="OrthoDB" id="1933281at2759"/>
<dbReference type="GeneID" id="109713089"/>
<dbReference type="Pfam" id="PF10607">
    <property type="entry name" value="CTLH"/>
    <property type="match status" value="1"/>
</dbReference>
<dbReference type="InterPro" id="IPR027370">
    <property type="entry name" value="Znf-RING_euk"/>
</dbReference>
<dbReference type="InterPro" id="IPR037683">
    <property type="entry name" value="Rmd5_dRing"/>
</dbReference>
<dbReference type="RefSeq" id="XP_020092637.1">
    <property type="nucleotide sequence ID" value="XM_020237048.1"/>
</dbReference>
<keyword evidence="4 6" id="KW-0863">Zinc-finger</keyword>
<dbReference type="FunFam" id="3.30.40.10:FF:000143">
    <property type="entry name" value="Regulator of gluconeogenesis Rmd5"/>
    <property type="match status" value="1"/>
</dbReference>
<organism evidence="9 10">
    <name type="scientific">Ananas comosus</name>
    <name type="common">Pineapple</name>
    <name type="synonym">Ananas ananas</name>
    <dbReference type="NCBI Taxonomy" id="4615"/>
    <lineage>
        <taxon>Eukaryota</taxon>
        <taxon>Viridiplantae</taxon>
        <taxon>Streptophyta</taxon>
        <taxon>Embryophyta</taxon>
        <taxon>Tracheophyta</taxon>
        <taxon>Spermatophyta</taxon>
        <taxon>Magnoliopsida</taxon>
        <taxon>Liliopsida</taxon>
        <taxon>Poales</taxon>
        <taxon>Bromeliaceae</taxon>
        <taxon>Bromelioideae</taxon>
        <taxon>Ananas</taxon>
    </lineage>
</organism>
<feature type="domain" description="CTLH" evidence="7">
    <location>
        <begin position="146"/>
        <end position="204"/>
    </location>
</feature>
<evidence type="ECO:0000256" key="3">
    <source>
        <dbReference type="ARBA" id="ARBA00022723"/>
    </source>
</evidence>
<dbReference type="PANTHER" id="PTHR12170:SF3">
    <property type="entry name" value="GH10162P"/>
    <property type="match status" value="1"/>
</dbReference>
<dbReference type="PROSITE" id="PS50896">
    <property type="entry name" value="LISH"/>
    <property type="match status" value="1"/>
</dbReference>
<dbReference type="Pfam" id="PF13445">
    <property type="entry name" value="zf-RING_UBOX"/>
    <property type="match status" value="1"/>
</dbReference>
<protein>
    <submittedName>
        <fullName evidence="10">Protein RMD5 homolog A-like</fullName>
    </submittedName>
</protein>
<feature type="domain" description="RING-Gid-type" evidence="8">
    <location>
        <begin position="327"/>
        <end position="370"/>
    </location>
</feature>
<keyword evidence="9" id="KW-1185">Reference proteome</keyword>
<evidence type="ECO:0000313" key="9">
    <source>
        <dbReference type="Proteomes" id="UP000515123"/>
    </source>
</evidence>
<dbReference type="PROSITE" id="PS51867">
    <property type="entry name" value="ZF_RING_GID"/>
    <property type="match status" value="1"/>
</dbReference>
<dbReference type="GO" id="GO:0034657">
    <property type="term" value="C:GID complex"/>
    <property type="evidence" value="ECO:0007669"/>
    <property type="project" value="TreeGrafter"/>
</dbReference>
<dbReference type="GO" id="GO:0061630">
    <property type="term" value="F:ubiquitin protein ligase activity"/>
    <property type="evidence" value="ECO:0007669"/>
    <property type="project" value="InterPro"/>
</dbReference>
<dbReference type="Gene3D" id="3.30.40.10">
    <property type="entry name" value="Zinc/RING finger domain, C3HC4 (zinc finger)"/>
    <property type="match status" value="1"/>
</dbReference>
<dbReference type="CDD" id="cd16652">
    <property type="entry name" value="dRING_Rmd5p-like"/>
    <property type="match status" value="1"/>
</dbReference>
<sequence>MDLDSVKDAFDRVAKKQKLTASKTQDLVDQVGKEIEQAILKIQGDAGCSDHAIVLTELNNKLKEMAPVNQLEAYYKEINVLLVKYIKLLEKTFNPDISKAYRNVDFDTHIINEIIAAHFYRQGLFDLGDCFVNESNESQAASLKSQFQEMYSILDAMKSSKSLESAINWATKNSEQLSQDGSILELKLHRLQFIEILKREGSRDAALKYARRYLARFASVHKIEIQKLMACLLWAGRLDQSPYSNLISTAHWDNLSKEFTLQFCSRLGQSCENPLSVVIDAGVQALPTLLKMAMVMASKKHEWDNLKQLPVPVELRREFQFHSVFVCPVLREQGSDENPPMLIPCGHVLSKQSIVKLSKSGTRMFKCPYCPAEAAVSQCRQIHF</sequence>
<evidence type="ECO:0000256" key="5">
    <source>
        <dbReference type="ARBA" id="ARBA00022833"/>
    </source>
</evidence>
<evidence type="ECO:0000256" key="6">
    <source>
        <dbReference type="PROSITE-ProRule" id="PRU01215"/>
    </source>
</evidence>
<dbReference type="GO" id="GO:0005634">
    <property type="term" value="C:nucleus"/>
    <property type="evidence" value="ECO:0007669"/>
    <property type="project" value="TreeGrafter"/>
</dbReference>
<proteinExistence type="predicted"/>
<dbReference type="AlphaFoldDB" id="A0A6P5FAK9"/>
<gene>
    <name evidence="10" type="primary">LOC109713089</name>
</gene>
<evidence type="ECO:0000313" key="10">
    <source>
        <dbReference type="RefSeq" id="XP_020092637.1"/>
    </source>
</evidence>
<dbReference type="SUPFAM" id="SSF57850">
    <property type="entry name" value="RING/U-box"/>
    <property type="match status" value="1"/>
</dbReference>
<dbReference type="PROSITE" id="PS50897">
    <property type="entry name" value="CTLH"/>
    <property type="match status" value="1"/>
</dbReference>
<reference evidence="9" key="1">
    <citation type="journal article" date="2015" name="Nat. Genet.">
        <title>The pineapple genome and the evolution of CAM photosynthesis.</title>
        <authorList>
            <person name="Ming R."/>
            <person name="VanBuren R."/>
            <person name="Wai C.M."/>
            <person name="Tang H."/>
            <person name="Schatz M.C."/>
            <person name="Bowers J.E."/>
            <person name="Lyons E."/>
            <person name="Wang M.L."/>
            <person name="Chen J."/>
            <person name="Biggers E."/>
            <person name="Zhang J."/>
            <person name="Huang L."/>
            <person name="Zhang L."/>
            <person name="Miao W."/>
            <person name="Zhang J."/>
            <person name="Ye Z."/>
            <person name="Miao C."/>
            <person name="Lin Z."/>
            <person name="Wang H."/>
            <person name="Zhou H."/>
            <person name="Yim W.C."/>
            <person name="Priest H.D."/>
            <person name="Zheng C."/>
            <person name="Woodhouse M."/>
            <person name="Edger P.P."/>
            <person name="Guyot R."/>
            <person name="Guo H.B."/>
            <person name="Guo H."/>
            <person name="Zheng G."/>
            <person name="Singh R."/>
            <person name="Sharma A."/>
            <person name="Min X."/>
            <person name="Zheng Y."/>
            <person name="Lee H."/>
            <person name="Gurtowski J."/>
            <person name="Sedlazeck F.J."/>
            <person name="Harkess A."/>
            <person name="McKain M.R."/>
            <person name="Liao Z."/>
            <person name="Fang J."/>
            <person name="Liu J."/>
            <person name="Zhang X."/>
            <person name="Zhang Q."/>
            <person name="Hu W."/>
            <person name="Qin Y."/>
            <person name="Wang K."/>
            <person name="Chen L.Y."/>
            <person name="Shirley N."/>
            <person name="Lin Y.R."/>
            <person name="Liu L.Y."/>
            <person name="Hernandez A.G."/>
            <person name="Wright C.L."/>
            <person name="Bulone V."/>
            <person name="Tuskan G.A."/>
            <person name="Heath K."/>
            <person name="Zee F."/>
            <person name="Moore P.H."/>
            <person name="Sunkar R."/>
            <person name="Leebens-Mack J.H."/>
            <person name="Mockler T."/>
            <person name="Bennetzen J.L."/>
            <person name="Freeling M."/>
            <person name="Sankoff D."/>
            <person name="Paterson A.H."/>
            <person name="Zhu X."/>
            <person name="Yang X."/>
            <person name="Smith J.A."/>
            <person name="Cushman J.C."/>
            <person name="Paull R.E."/>
            <person name="Yu Q."/>
        </authorList>
    </citation>
    <scope>NUCLEOTIDE SEQUENCE [LARGE SCALE GENOMIC DNA]</scope>
    <source>
        <strain evidence="9">cv. F153</strain>
    </source>
</reference>
<dbReference type="InterPro" id="IPR045098">
    <property type="entry name" value="Fyv10_fam"/>
</dbReference>
<keyword evidence="5" id="KW-0862">Zinc</keyword>
<dbReference type="InterPro" id="IPR044063">
    <property type="entry name" value="ZF_RING_GID"/>
</dbReference>
<comment type="subcellular location">
    <subcellularLocation>
        <location evidence="1">Cytoplasm</location>
    </subcellularLocation>
</comment>
<feature type="zinc finger region" description="RING-Gid-type" evidence="6">
    <location>
        <begin position="327"/>
        <end position="370"/>
    </location>
</feature>
<dbReference type="SMART" id="SM00757">
    <property type="entry name" value="CRA"/>
    <property type="match status" value="1"/>
</dbReference>
<dbReference type="InterPro" id="IPR013083">
    <property type="entry name" value="Znf_RING/FYVE/PHD"/>
</dbReference>
<dbReference type="InterPro" id="IPR024964">
    <property type="entry name" value="CTLH/CRA"/>
</dbReference>
<evidence type="ECO:0000259" key="7">
    <source>
        <dbReference type="PROSITE" id="PS50897"/>
    </source>
</evidence>
<dbReference type="InterPro" id="IPR013144">
    <property type="entry name" value="CRA_dom"/>
</dbReference>
<dbReference type="GO" id="GO:0005737">
    <property type="term" value="C:cytoplasm"/>
    <property type="evidence" value="ECO:0007669"/>
    <property type="project" value="UniProtKB-SubCell"/>
</dbReference>
<evidence type="ECO:0000256" key="2">
    <source>
        <dbReference type="ARBA" id="ARBA00022490"/>
    </source>
</evidence>
<keyword evidence="3" id="KW-0479">Metal-binding</keyword>
<name>A0A6P5FAK9_ANACO</name>
<dbReference type="GO" id="GO:0043161">
    <property type="term" value="P:proteasome-mediated ubiquitin-dependent protein catabolic process"/>
    <property type="evidence" value="ECO:0007669"/>
    <property type="project" value="InterPro"/>
</dbReference>
<dbReference type="SMART" id="SM00668">
    <property type="entry name" value="CTLH"/>
    <property type="match status" value="1"/>
</dbReference>
<dbReference type="GO" id="GO:0008270">
    <property type="term" value="F:zinc ion binding"/>
    <property type="evidence" value="ECO:0007669"/>
    <property type="project" value="UniProtKB-KW"/>
</dbReference>
<dbReference type="InterPro" id="IPR006594">
    <property type="entry name" value="LisH"/>
</dbReference>
<dbReference type="InterPro" id="IPR006595">
    <property type="entry name" value="CTLH_C"/>
</dbReference>
<dbReference type="Proteomes" id="UP000515123">
    <property type="component" value="Linkage group 7"/>
</dbReference>
<evidence type="ECO:0000256" key="1">
    <source>
        <dbReference type="ARBA" id="ARBA00004496"/>
    </source>
</evidence>
<accession>A0A6P5FAK9</accession>
<dbReference type="PANTHER" id="PTHR12170">
    <property type="entry name" value="MACROPHAGE ERYTHROBLAST ATTACHER-RELATED"/>
    <property type="match status" value="1"/>
</dbReference>
<evidence type="ECO:0000259" key="8">
    <source>
        <dbReference type="PROSITE" id="PS51867"/>
    </source>
</evidence>
<evidence type="ECO:0000256" key="4">
    <source>
        <dbReference type="ARBA" id="ARBA00022771"/>
    </source>
</evidence>
<reference evidence="10" key="2">
    <citation type="submission" date="2025-08" db="UniProtKB">
        <authorList>
            <consortium name="RefSeq"/>
        </authorList>
    </citation>
    <scope>IDENTIFICATION</scope>
    <source>
        <tissue evidence="10">Leaf</tissue>
    </source>
</reference>